<dbReference type="EMBL" id="JACXAE010000009">
    <property type="protein sequence ID" value="MBD2770779.1"/>
    <property type="molecule type" value="Genomic_DNA"/>
</dbReference>
<sequence>MTKTEILAALKQMKTEERLEIIEAASRMMREEIEEKAQRKAEKKKRLREAVEKAIPDYMPGGALYDLWSSDSEDYYASEEEALRAGVKTDA</sequence>
<keyword evidence="3" id="KW-1185">Reference proteome</keyword>
<evidence type="ECO:0000313" key="3">
    <source>
        <dbReference type="Proteomes" id="UP000629098"/>
    </source>
</evidence>
<organism evidence="2 3">
    <name type="scientific">Iningainema tapete BLCC-T55</name>
    <dbReference type="NCBI Taxonomy" id="2748662"/>
    <lineage>
        <taxon>Bacteria</taxon>
        <taxon>Bacillati</taxon>
        <taxon>Cyanobacteriota</taxon>
        <taxon>Cyanophyceae</taxon>
        <taxon>Nostocales</taxon>
        <taxon>Scytonemataceae</taxon>
        <taxon>Iningainema tapete</taxon>
    </lineage>
</organism>
<comment type="caution">
    <text evidence="2">The sequence shown here is derived from an EMBL/GenBank/DDBJ whole genome shotgun (WGS) entry which is preliminary data.</text>
</comment>
<evidence type="ECO:0000256" key="1">
    <source>
        <dbReference type="SAM" id="Coils"/>
    </source>
</evidence>
<proteinExistence type="predicted"/>
<protein>
    <submittedName>
        <fullName evidence="2">Uncharacterized protein</fullName>
    </submittedName>
</protein>
<feature type="coiled-coil region" evidence="1">
    <location>
        <begin position="19"/>
        <end position="54"/>
    </location>
</feature>
<dbReference type="RefSeq" id="WP_190825071.1">
    <property type="nucleotide sequence ID" value="NZ_CAWPPI010000009.1"/>
</dbReference>
<dbReference type="AlphaFoldDB" id="A0A8J6XFU0"/>
<dbReference type="Proteomes" id="UP000629098">
    <property type="component" value="Unassembled WGS sequence"/>
</dbReference>
<accession>A0A8J6XFU0</accession>
<name>A0A8J6XFU0_9CYAN</name>
<evidence type="ECO:0000313" key="2">
    <source>
        <dbReference type="EMBL" id="MBD2770779.1"/>
    </source>
</evidence>
<reference evidence="2" key="1">
    <citation type="submission" date="2020-09" db="EMBL/GenBank/DDBJ databases">
        <title>Iningainema tapete sp. nov. (Scytonemataceae, Cyanobacteria) from greenhouses in central Florida (USA) produces two types of nodularin with biosynthetic potential for microcystin-LR and anabaenopeptins.</title>
        <authorList>
            <person name="Berthold D.E."/>
            <person name="Lefler F.W."/>
            <person name="Huang I.-S."/>
            <person name="Abdulla H."/>
            <person name="Zimba P.V."/>
            <person name="Laughinghouse H.D. IV."/>
        </authorList>
    </citation>
    <scope>NUCLEOTIDE SEQUENCE</scope>
    <source>
        <strain evidence="2">BLCCT55</strain>
    </source>
</reference>
<keyword evidence="1" id="KW-0175">Coiled coil</keyword>
<gene>
    <name evidence="2" type="ORF">ICL16_01225</name>
</gene>